<evidence type="ECO:0000313" key="3">
    <source>
        <dbReference type="Proteomes" id="UP000199315"/>
    </source>
</evidence>
<evidence type="ECO:0000313" key="2">
    <source>
        <dbReference type="EMBL" id="SCP97932.1"/>
    </source>
</evidence>
<keyword evidence="3" id="KW-1185">Reference proteome</keyword>
<dbReference type="AlphaFoldDB" id="A0A1D3TUZ3"/>
<evidence type="ECO:0000256" key="1">
    <source>
        <dbReference type="SAM" id="Phobius"/>
    </source>
</evidence>
<gene>
    <name evidence="2" type="ORF">SAMN05421730_101514</name>
</gene>
<feature type="transmembrane region" description="Helical" evidence="1">
    <location>
        <begin position="12"/>
        <end position="33"/>
    </location>
</feature>
<keyword evidence="1" id="KW-1133">Transmembrane helix</keyword>
<accession>A0A1D3TUZ3</accession>
<dbReference type="Proteomes" id="UP000199315">
    <property type="component" value="Unassembled WGS sequence"/>
</dbReference>
<dbReference type="EMBL" id="FMKA01000015">
    <property type="protein sequence ID" value="SCP97932.1"/>
    <property type="molecule type" value="Genomic_DNA"/>
</dbReference>
<dbReference type="RefSeq" id="WP_242875550.1">
    <property type="nucleotide sequence ID" value="NZ_FMKA01000015.1"/>
</dbReference>
<keyword evidence="1" id="KW-0812">Transmembrane</keyword>
<protein>
    <submittedName>
        <fullName evidence="2">Uncharacterized protein</fullName>
    </submittedName>
</protein>
<name>A0A1D3TUZ3_9FIRM</name>
<dbReference type="STRING" id="1619234.SAMN05421730_101514"/>
<keyword evidence="1" id="KW-0472">Membrane</keyword>
<sequence>MDSKNKIKKYMTLYMSIGMSFGLSMGLIFGMILFPDSMTYGMCFGIPIGMSIGLAIGAAKDKRLSENMMKIVRIEDVSESSDVLIYAVDKNGLEKEYRVSEKKMKTEKFSIGNCVAEETEGSLVSLESN</sequence>
<proteinExistence type="predicted"/>
<reference evidence="2 3" key="1">
    <citation type="submission" date="2016-09" db="EMBL/GenBank/DDBJ databases">
        <authorList>
            <person name="Capua I."/>
            <person name="De Benedictis P."/>
            <person name="Joannis T."/>
            <person name="Lombin L.H."/>
            <person name="Cattoli G."/>
        </authorList>
    </citation>
    <scope>NUCLEOTIDE SEQUENCE [LARGE SCALE GENOMIC DNA]</scope>
    <source>
        <strain evidence="2 3">GluBS11</strain>
    </source>
</reference>
<feature type="transmembrane region" description="Helical" evidence="1">
    <location>
        <begin position="39"/>
        <end position="59"/>
    </location>
</feature>
<organism evidence="2 3">
    <name type="scientific">Anaerobium acetethylicum</name>
    <dbReference type="NCBI Taxonomy" id="1619234"/>
    <lineage>
        <taxon>Bacteria</taxon>
        <taxon>Bacillati</taxon>
        <taxon>Bacillota</taxon>
        <taxon>Clostridia</taxon>
        <taxon>Lachnospirales</taxon>
        <taxon>Lachnospiraceae</taxon>
        <taxon>Anaerobium</taxon>
    </lineage>
</organism>